<protein>
    <submittedName>
        <fullName evidence="2">Uncharacterized protein</fullName>
    </submittedName>
</protein>
<dbReference type="Proteomes" id="UP000799444">
    <property type="component" value="Unassembled WGS sequence"/>
</dbReference>
<proteinExistence type="predicted"/>
<feature type="compositionally biased region" description="Low complexity" evidence="1">
    <location>
        <begin position="48"/>
        <end position="59"/>
    </location>
</feature>
<keyword evidence="3" id="KW-1185">Reference proteome</keyword>
<dbReference type="InterPro" id="IPR036465">
    <property type="entry name" value="vWFA_dom_sf"/>
</dbReference>
<dbReference type="SUPFAM" id="SSF53300">
    <property type="entry name" value="vWA-like"/>
    <property type="match status" value="1"/>
</dbReference>
<feature type="region of interest" description="Disordered" evidence="1">
    <location>
        <begin position="1"/>
        <end position="135"/>
    </location>
</feature>
<feature type="region of interest" description="Disordered" evidence="1">
    <location>
        <begin position="500"/>
        <end position="554"/>
    </location>
</feature>
<sequence>MDDVSTPSNQITKPPKRPLSLQKVKSATHGLLSNSPITSKWPWRGKNSPVSPYPASAPAGLTSETSTTKYLADHLKTTSRVDTEPSGLGSGLMTPGSSSLDEKALESAEAASASTGTTSGPPPSASTGSSKSAIPNEDTLSFAEIDLTVAVDCSGSTRGRVLEAEKKAIRSISDVLSPQARQRVVILPWNDEADSMLTLDELEDLVGNGGTDPTTLLRDRHHRQALTNSSLWVLLTDGCIDQFLIERFALDIGTHGLHGTAAIVICAGQIRSLTVQCNISVGKSVFAVVPDCMFLFHDVDMDKVYILQCKGRFKNLLPNAKQHISLNERTTWAELPQFPYDALRNFHVPKPRELSRDTVLLTSGKTFDLNQVYNDTLDPSITNEILSNDDDLKTLLLTATTRGRNEDIRQWISKKKLQTSDPIWKPRPDLGQIASGTTQKLVDAIRNSDHHNIPSLKKHLQSAHETNWQKFARSISVERENARIRDVVILDATARLDLEDSPQMSPCAPALSPVSPALSKRRSVGAEQAQRMFDPDDSPDLSDSDTEPVLPLPSRKPISLVSRHHFQRAPDRNDVGVIYTRGYTCRKFDRRPQLMSKYFEGNCNLCLRSGQIMALILSKPKDDEATANFPSPHQHARHKFPFLLGNFSDVDIVSHETFCETCSEYLVRHGESPKSDRVLGALPLVQTNGREHELNLQSWTESLNKAFEGRFDDSITISVFLSVLYNTLSDLAEEDSNENTTTIRAVRWACKNLLRSIKVCRNTATVPLGESPGPSNESPSAPLEEIIPWLVRETPRGDTTLLSYPLDGFLILILSAKDIDHENCGRALLRCVIWLRLAYHMAEEHYNAIRDNKDSAISNLIQLLHFEDSEANPKGPDQKVLLKRSAVTLASLKGTPLLSSDDWETFGRMGTLFTQLTSRCEPATAVYLHYLLRCSSKYHSAMECFKAVRNVKALRKVFVSPEEVELSHAATIIAGLQAKTNK</sequence>
<dbReference type="OrthoDB" id="3554680at2759"/>
<dbReference type="AlphaFoldDB" id="A0A9P4QKL1"/>
<feature type="compositionally biased region" description="Low complexity" evidence="1">
    <location>
        <begin position="107"/>
        <end position="133"/>
    </location>
</feature>
<accession>A0A9P4QKL1</accession>
<gene>
    <name evidence="2" type="ORF">EJ04DRAFT_582559</name>
</gene>
<evidence type="ECO:0000313" key="3">
    <source>
        <dbReference type="Proteomes" id="UP000799444"/>
    </source>
</evidence>
<feature type="compositionally biased region" description="Acidic residues" evidence="1">
    <location>
        <begin position="535"/>
        <end position="546"/>
    </location>
</feature>
<dbReference type="EMBL" id="ML996419">
    <property type="protein sequence ID" value="KAF2726634.1"/>
    <property type="molecule type" value="Genomic_DNA"/>
</dbReference>
<evidence type="ECO:0000256" key="1">
    <source>
        <dbReference type="SAM" id="MobiDB-lite"/>
    </source>
</evidence>
<evidence type="ECO:0000313" key="2">
    <source>
        <dbReference type="EMBL" id="KAF2726634.1"/>
    </source>
</evidence>
<feature type="compositionally biased region" description="Basic and acidic residues" evidence="1">
    <location>
        <begin position="71"/>
        <end position="83"/>
    </location>
</feature>
<reference evidence="2" key="1">
    <citation type="journal article" date="2020" name="Stud. Mycol.">
        <title>101 Dothideomycetes genomes: a test case for predicting lifestyles and emergence of pathogens.</title>
        <authorList>
            <person name="Haridas S."/>
            <person name="Albert R."/>
            <person name="Binder M."/>
            <person name="Bloem J."/>
            <person name="Labutti K."/>
            <person name="Salamov A."/>
            <person name="Andreopoulos B."/>
            <person name="Baker S."/>
            <person name="Barry K."/>
            <person name="Bills G."/>
            <person name="Bluhm B."/>
            <person name="Cannon C."/>
            <person name="Castanera R."/>
            <person name="Culley D."/>
            <person name="Daum C."/>
            <person name="Ezra D."/>
            <person name="Gonzalez J."/>
            <person name="Henrissat B."/>
            <person name="Kuo A."/>
            <person name="Liang C."/>
            <person name="Lipzen A."/>
            <person name="Lutzoni F."/>
            <person name="Magnuson J."/>
            <person name="Mondo S."/>
            <person name="Nolan M."/>
            <person name="Ohm R."/>
            <person name="Pangilinan J."/>
            <person name="Park H.-J."/>
            <person name="Ramirez L."/>
            <person name="Alfaro M."/>
            <person name="Sun H."/>
            <person name="Tritt A."/>
            <person name="Yoshinaga Y."/>
            <person name="Zwiers L.-H."/>
            <person name="Turgeon B."/>
            <person name="Goodwin S."/>
            <person name="Spatafora J."/>
            <person name="Crous P."/>
            <person name="Grigoriev I."/>
        </authorList>
    </citation>
    <scope>NUCLEOTIDE SEQUENCE</scope>
    <source>
        <strain evidence="2">CBS 125425</strain>
    </source>
</reference>
<organism evidence="2 3">
    <name type="scientific">Polyplosphaeria fusca</name>
    <dbReference type="NCBI Taxonomy" id="682080"/>
    <lineage>
        <taxon>Eukaryota</taxon>
        <taxon>Fungi</taxon>
        <taxon>Dikarya</taxon>
        <taxon>Ascomycota</taxon>
        <taxon>Pezizomycotina</taxon>
        <taxon>Dothideomycetes</taxon>
        <taxon>Pleosporomycetidae</taxon>
        <taxon>Pleosporales</taxon>
        <taxon>Tetraplosphaeriaceae</taxon>
        <taxon>Polyplosphaeria</taxon>
    </lineage>
</organism>
<comment type="caution">
    <text evidence="2">The sequence shown here is derived from an EMBL/GenBank/DDBJ whole genome shotgun (WGS) entry which is preliminary data.</text>
</comment>
<name>A0A9P4QKL1_9PLEO</name>
<feature type="compositionally biased region" description="Polar residues" evidence="1">
    <location>
        <begin position="1"/>
        <end position="12"/>
    </location>
</feature>